<comment type="cofactor">
    <cofactor evidence="1">
        <name>FAD</name>
        <dbReference type="ChEBI" id="CHEBI:57692"/>
    </cofactor>
</comment>
<comment type="catalytic activity">
    <reaction evidence="8">
        <text>all-trans-4,4'-diaponeurosporene + 2 AH2 + 2 O2 = 4,4'-diaponeurosporenal + 2 A + 3 H2O</text>
        <dbReference type="Rhea" id="RHEA:56104"/>
        <dbReference type="ChEBI" id="CHEBI:13193"/>
        <dbReference type="ChEBI" id="CHEBI:15377"/>
        <dbReference type="ChEBI" id="CHEBI:15379"/>
        <dbReference type="ChEBI" id="CHEBI:17499"/>
        <dbReference type="ChEBI" id="CHEBI:62743"/>
        <dbReference type="ChEBI" id="CHEBI:79065"/>
    </reaction>
</comment>
<evidence type="ECO:0000313" key="12">
    <source>
        <dbReference type="EMBL" id="TDR34525.1"/>
    </source>
</evidence>
<dbReference type="PANTHER" id="PTHR43734">
    <property type="entry name" value="PHYTOENE DESATURASE"/>
    <property type="match status" value="1"/>
</dbReference>
<keyword evidence="14" id="KW-1185">Reference proteome</keyword>
<proteinExistence type="inferred from homology"/>
<dbReference type="InterPro" id="IPR036188">
    <property type="entry name" value="FAD/NAD-bd_sf"/>
</dbReference>
<dbReference type="AlphaFoldDB" id="A0A8B4QB86"/>
<dbReference type="EMBL" id="SNZG01000038">
    <property type="protein sequence ID" value="TDR34525.1"/>
    <property type="molecule type" value="Genomic_DNA"/>
</dbReference>
<comment type="pathway">
    <text evidence="3">Carotenoid biosynthesis; staphyloxanthin biosynthesis; staphyloxanthin from farnesyl diphosphate: step 3/5.</text>
</comment>
<evidence type="ECO:0000313" key="11">
    <source>
        <dbReference type="EMBL" id="STX09989.1"/>
    </source>
</evidence>
<evidence type="ECO:0000313" key="13">
    <source>
        <dbReference type="Proteomes" id="UP000254330"/>
    </source>
</evidence>
<dbReference type="InterPro" id="IPR001613">
    <property type="entry name" value="Flavin_amine_oxidase"/>
</dbReference>
<dbReference type="PANTHER" id="PTHR43734:SF7">
    <property type="entry name" value="4,4'-DIAPONEUROSPORENE OXYGENASE"/>
    <property type="match status" value="1"/>
</dbReference>
<evidence type="ECO:0000256" key="9">
    <source>
        <dbReference type="PIRSR" id="PIRSR601613-1"/>
    </source>
</evidence>
<protein>
    <recommendedName>
        <fullName evidence="5">4,4'-diaponeurosporene oxygenase</fullName>
    </recommendedName>
    <alternativeName>
        <fullName evidence="6">4,4'-diaponeurosporene oxidase</fullName>
    </alternativeName>
    <alternativeName>
        <fullName evidence="7">Carotenoid oxidase</fullName>
    </alternativeName>
</protein>
<dbReference type="RefSeq" id="WP_109350560.1">
    <property type="nucleotide sequence ID" value="NZ_BJUE01000039.1"/>
</dbReference>
<sequence>MTKVTVIGGGLSGLSAAILLVSEGFEVSLYEREKAVGGNFTTYSLDSYDFEVGPSFFALPEILESVFKAANKDMNDYLEIELLKKHTTIHFIDGVKFEMMNCPIEMKKQLELLDPFAAEHYDSFLKEVERLYYEFSQIESEFHISNWMKLVEKPIRNLLLKLRPFESMDQFLRKYFKNEQLIQLLAKYANQEPHSSKTVPAFLASQLYMMLSSNVYYTRGGNSEIPNSLRKLALELGVKFYTNKEITKIHVEDQKVIGIQVNHDLSIESDCILMSSSQILSENKLLDEQLLSYEKKETFKPEETRYSQFILFLGLKKHTDLSMHSVLFSSDIELEVEQLNNGEFATNPTIYLYNPAQVEPERFPNGDSLVITVLAPYVDEENVSHRADVITYRSLLLNKIKAYGYDLEPLIVEEKLWTAEEIKNNVKKSPGKIFGFVSNAFAKAYLRPPVKSEELDGLYFTLVNTNHPSGSSDALKNGLHLATMIIADYQDKESGSNDDPEEPFIDLTE</sequence>
<dbReference type="EMBL" id="UGNP01000001">
    <property type="protein sequence ID" value="STX09989.1"/>
    <property type="molecule type" value="Genomic_DNA"/>
</dbReference>
<dbReference type="PRINTS" id="PR00757">
    <property type="entry name" value="AMINEOXDASEF"/>
</dbReference>
<comment type="caution">
    <text evidence="11">The sequence shown here is derived from an EMBL/GenBank/DDBJ whole genome shotgun (WGS) entry which is preliminary data.</text>
</comment>
<dbReference type="Proteomes" id="UP000294641">
    <property type="component" value="Unassembled WGS sequence"/>
</dbReference>
<dbReference type="Gene3D" id="3.50.50.60">
    <property type="entry name" value="FAD/NAD(P)-binding domain"/>
    <property type="match status" value="2"/>
</dbReference>
<evidence type="ECO:0000259" key="10">
    <source>
        <dbReference type="Pfam" id="PF01593"/>
    </source>
</evidence>
<evidence type="ECO:0000313" key="14">
    <source>
        <dbReference type="Proteomes" id="UP000294641"/>
    </source>
</evidence>
<dbReference type="Pfam" id="PF01593">
    <property type="entry name" value="Amino_oxidase"/>
    <property type="match status" value="1"/>
</dbReference>
<evidence type="ECO:0000256" key="6">
    <source>
        <dbReference type="ARBA" id="ARBA00041900"/>
    </source>
</evidence>
<evidence type="ECO:0000256" key="4">
    <source>
        <dbReference type="ARBA" id="ARBA00038194"/>
    </source>
</evidence>
<reference evidence="11 13" key="1">
    <citation type="submission" date="2018-06" db="EMBL/GenBank/DDBJ databases">
        <authorList>
            <consortium name="Pathogen Informatics"/>
            <person name="Doyle S."/>
        </authorList>
    </citation>
    <scope>NUCLEOTIDE SEQUENCE [LARGE SCALE GENOMIC DNA]</scope>
    <source>
        <strain evidence="11 13">NCTC10597</strain>
    </source>
</reference>
<accession>A0A8B4QB86</accession>
<organism evidence="11 13">
    <name type="scientific">Kurthia zopfii</name>
    <dbReference type="NCBI Taxonomy" id="1650"/>
    <lineage>
        <taxon>Bacteria</taxon>
        <taxon>Bacillati</taxon>
        <taxon>Bacillota</taxon>
        <taxon>Bacilli</taxon>
        <taxon>Bacillales</taxon>
        <taxon>Caryophanaceae</taxon>
        <taxon>Kurthia</taxon>
    </lineage>
</organism>
<feature type="binding site" evidence="9">
    <location>
        <position position="12"/>
    </location>
    <ligand>
        <name>FAD</name>
        <dbReference type="ChEBI" id="CHEBI:57692"/>
    </ligand>
</feature>
<evidence type="ECO:0000256" key="2">
    <source>
        <dbReference type="ARBA" id="ARBA00023002"/>
    </source>
</evidence>
<keyword evidence="2 11" id="KW-0560">Oxidoreductase</keyword>
<comment type="similarity">
    <text evidence="4">Belongs to the carotenoid/retinoid oxidoreductase family. CrtP subfamily.</text>
</comment>
<name>A0A8B4QB86_9BACL</name>
<evidence type="ECO:0000256" key="7">
    <source>
        <dbReference type="ARBA" id="ARBA00042619"/>
    </source>
</evidence>
<dbReference type="Proteomes" id="UP000254330">
    <property type="component" value="Unassembled WGS sequence"/>
</dbReference>
<feature type="domain" description="Amine oxidase" evidence="10">
    <location>
        <begin position="11"/>
        <end position="423"/>
    </location>
</feature>
<dbReference type="InterPro" id="IPR002937">
    <property type="entry name" value="Amino_oxidase"/>
</dbReference>
<evidence type="ECO:0000256" key="5">
    <source>
        <dbReference type="ARBA" id="ARBA00039159"/>
    </source>
</evidence>
<gene>
    <name evidence="11" type="primary">crtP</name>
    <name evidence="12" type="ORF">DFR61_13827</name>
    <name evidence="11" type="ORF">NCTC10597_01697</name>
</gene>
<evidence type="ECO:0000256" key="8">
    <source>
        <dbReference type="ARBA" id="ARBA00048532"/>
    </source>
</evidence>
<dbReference type="GO" id="GO:0016491">
    <property type="term" value="F:oxidoreductase activity"/>
    <property type="evidence" value="ECO:0007669"/>
    <property type="project" value="UniProtKB-KW"/>
</dbReference>
<dbReference type="SUPFAM" id="SSF51905">
    <property type="entry name" value="FAD/NAD(P)-binding domain"/>
    <property type="match status" value="1"/>
</dbReference>
<reference evidence="12 14" key="2">
    <citation type="submission" date="2019-03" db="EMBL/GenBank/DDBJ databases">
        <title>Genomic Encyclopedia of Type Strains, Phase IV (KMG-IV): sequencing the most valuable type-strain genomes for metagenomic binning, comparative biology and taxonomic classification.</title>
        <authorList>
            <person name="Goeker M."/>
        </authorList>
    </citation>
    <scope>NUCLEOTIDE SEQUENCE [LARGE SCALE GENOMIC DNA]</scope>
    <source>
        <strain evidence="12 14">DSM 20580</strain>
    </source>
</reference>
<evidence type="ECO:0000256" key="3">
    <source>
        <dbReference type="ARBA" id="ARBA00037901"/>
    </source>
</evidence>
<evidence type="ECO:0000256" key="1">
    <source>
        <dbReference type="ARBA" id="ARBA00001974"/>
    </source>
</evidence>
<dbReference type="OrthoDB" id="9814556at2"/>